<dbReference type="Pfam" id="PF13839">
    <property type="entry name" value="PC-Esterase"/>
    <property type="match status" value="1"/>
</dbReference>
<evidence type="ECO:0000256" key="6">
    <source>
        <dbReference type="ARBA" id="ARBA00023136"/>
    </source>
</evidence>
<evidence type="ECO:0000259" key="9">
    <source>
        <dbReference type="Pfam" id="PF13839"/>
    </source>
</evidence>
<evidence type="ECO:0000256" key="1">
    <source>
        <dbReference type="ARBA" id="ARBA00004167"/>
    </source>
</evidence>
<evidence type="ECO:0000259" key="10">
    <source>
        <dbReference type="Pfam" id="PF14416"/>
    </source>
</evidence>
<evidence type="ECO:0000256" key="2">
    <source>
        <dbReference type="ARBA" id="ARBA00007727"/>
    </source>
</evidence>
<sequence>MKFQAIEHSLSKHQTRRKIPKIASLIALTTLLSVISIYSPSILYSTKKISKEPPNFDSGEESVKPTAPLDLPSEACRDEDGGSGPCNNKESEVEDQKNTKWDEEKSPSLKEEEFEATKSAEIEAQGSPEEEQCDLFSGEWIPNPEAPYYTNATCYGIQEHQNCMKYERPDTEFLKWRWKPDGCELPMFNPHQFLELVRGKSIAFVGDSVARNHLQSLMCLLSRVLYPREISNSTDENRQWEYKSYNFKISIFWAPYLVRSVEITGANDRTRSFSLYLDEFDENWTTKIEEYDYVLISAGHWFFRPTMFYENGQLLGCQYCAQENVTHLTTYFSYQRAFRTAFRAINSLKNFKGVTFLRTFAPSHFENGTWDTGGNCPRTRPYKRNETVLQDYSLELYKIQLNELRIAQEEGGKRGLRFRLFDVTKTMLLRPDGHPSIYGHWPAESKKLDLPNDCVHWCLPGPIDSWNDFLLELMKREESDKSVA</sequence>
<evidence type="ECO:0000313" key="11">
    <source>
        <dbReference type="EMBL" id="KAL3525646.1"/>
    </source>
</evidence>
<evidence type="ECO:0000313" key="12">
    <source>
        <dbReference type="Proteomes" id="UP001630127"/>
    </source>
</evidence>
<feature type="region of interest" description="Disordered" evidence="7">
    <location>
        <begin position="51"/>
        <end position="133"/>
    </location>
</feature>
<evidence type="ECO:0000256" key="3">
    <source>
        <dbReference type="ARBA" id="ARBA00022692"/>
    </source>
</evidence>
<protein>
    <recommendedName>
        <fullName evidence="13">Trichome birefringence-like N-terminal domain-containing protein</fullName>
    </recommendedName>
</protein>
<dbReference type="Pfam" id="PF14416">
    <property type="entry name" value="PMR5N"/>
    <property type="match status" value="1"/>
</dbReference>
<feature type="domain" description="Trichome birefringence-like C-terminal" evidence="9">
    <location>
        <begin position="185"/>
        <end position="472"/>
    </location>
</feature>
<dbReference type="InterPro" id="IPR025846">
    <property type="entry name" value="TBL_N"/>
</dbReference>
<reference evidence="11 12" key="1">
    <citation type="submission" date="2024-11" db="EMBL/GenBank/DDBJ databases">
        <title>A near-complete genome assembly of Cinchona calisaya.</title>
        <authorList>
            <person name="Lian D.C."/>
            <person name="Zhao X.W."/>
            <person name="Wei L."/>
        </authorList>
    </citation>
    <scope>NUCLEOTIDE SEQUENCE [LARGE SCALE GENOMIC DNA]</scope>
    <source>
        <tissue evidence="11">Nenye</tissue>
    </source>
</reference>
<keyword evidence="12" id="KW-1185">Reference proteome</keyword>
<proteinExistence type="inferred from homology"/>
<dbReference type="InterPro" id="IPR026057">
    <property type="entry name" value="TBL_C"/>
</dbReference>
<feature type="domain" description="Trichome birefringence-like N-terminal" evidence="10">
    <location>
        <begin position="131"/>
        <end position="184"/>
    </location>
</feature>
<comment type="subcellular location">
    <subcellularLocation>
        <location evidence="1">Membrane</location>
        <topology evidence="1">Single-pass membrane protein</topology>
    </subcellularLocation>
</comment>
<keyword evidence="5 8" id="KW-1133">Transmembrane helix</keyword>
<evidence type="ECO:0000256" key="7">
    <source>
        <dbReference type="SAM" id="MobiDB-lite"/>
    </source>
</evidence>
<evidence type="ECO:0000256" key="4">
    <source>
        <dbReference type="ARBA" id="ARBA00022968"/>
    </source>
</evidence>
<keyword evidence="4" id="KW-0735">Signal-anchor</keyword>
<dbReference type="EMBL" id="JBJUIK010000006">
    <property type="protein sequence ID" value="KAL3525646.1"/>
    <property type="molecule type" value="Genomic_DNA"/>
</dbReference>
<name>A0ABD3A1Q3_9GENT</name>
<organism evidence="11 12">
    <name type="scientific">Cinchona calisaya</name>
    <dbReference type="NCBI Taxonomy" id="153742"/>
    <lineage>
        <taxon>Eukaryota</taxon>
        <taxon>Viridiplantae</taxon>
        <taxon>Streptophyta</taxon>
        <taxon>Embryophyta</taxon>
        <taxon>Tracheophyta</taxon>
        <taxon>Spermatophyta</taxon>
        <taxon>Magnoliopsida</taxon>
        <taxon>eudicotyledons</taxon>
        <taxon>Gunneridae</taxon>
        <taxon>Pentapetalae</taxon>
        <taxon>asterids</taxon>
        <taxon>lamiids</taxon>
        <taxon>Gentianales</taxon>
        <taxon>Rubiaceae</taxon>
        <taxon>Cinchonoideae</taxon>
        <taxon>Cinchoneae</taxon>
        <taxon>Cinchona</taxon>
    </lineage>
</organism>
<gene>
    <name evidence="11" type="ORF">ACH5RR_014018</name>
</gene>
<accession>A0ABD3A1Q3</accession>
<comment type="similarity">
    <text evidence="2">Belongs to the PC-esterase family. TBL subfamily.</text>
</comment>
<dbReference type="GO" id="GO:0016020">
    <property type="term" value="C:membrane"/>
    <property type="evidence" value="ECO:0007669"/>
    <property type="project" value="UniProtKB-SubCell"/>
</dbReference>
<dbReference type="PANTHER" id="PTHR32285:SF247">
    <property type="entry name" value="PROTEIN TRICHOME BIREFRINGENCE-LIKE 19"/>
    <property type="match status" value="1"/>
</dbReference>
<keyword evidence="3 8" id="KW-0812">Transmembrane</keyword>
<evidence type="ECO:0000256" key="8">
    <source>
        <dbReference type="SAM" id="Phobius"/>
    </source>
</evidence>
<evidence type="ECO:0000256" key="5">
    <source>
        <dbReference type="ARBA" id="ARBA00022989"/>
    </source>
</evidence>
<keyword evidence="6 8" id="KW-0472">Membrane</keyword>
<dbReference type="AlphaFoldDB" id="A0ABD3A1Q3"/>
<dbReference type="InterPro" id="IPR029962">
    <property type="entry name" value="TBL"/>
</dbReference>
<evidence type="ECO:0008006" key="13">
    <source>
        <dbReference type="Google" id="ProtNLM"/>
    </source>
</evidence>
<dbReference type="Proteomes" id="UP001630127">
    <property type="component" value="Unassembled WGS sequence"/>
</dbReference>
<feature type="compositionally biased region" description="Basic and acidic residues" evidence="7">
    <location>
        <begin position="89"/>
        <end position="121"/>
    </location>
</feature>
<dbReference type="PANTHER" id="PTHR32285">
    <property type="entry name" value="PROTEIN TRICHOME BIREFRINGENCE-LIKE 9-RELATED"/>
    <property type="match status" value="1"/>
</dbReference>
<comment type="caution">
    <text evidence="11">The sequence shown here is derived from an EMBL/GenBank/DDBJ whole genome shotgun (WGS) entry which is preliminary data.</text>
</comment>
<feature type="transmembrane region" description="Helical" evidence="8">
    <location>
        <begin position="21"/>
        <end position="44"/>
    </location>
</feature>